<dbReference type="HOGENOM" id="CLU_003865_0_0_1"/>
<dbReference type="GO" id="GO:0006357">
    <property type="term" value="P:regulation of transcription by RNA polymerase II"/>
    <property type="evidence" value="ECO:0000318"/>
    <property type="project" value="GO_Central"/>
</dbReference>
<dbReference type="PANTHER" id="PTHR24403:SF67">
    <property type="entry name" value="FI01116P-RELATED"/>
    <property type="match status" value="1"/>
</dbReference>
<dbReference type="SMART" id="SM00355">
    <property type="entry name" value="ZnF_C2H2"/>
    <property type="match status" value="11"/>
</dbReference>
<feature type="compositionally biased region" description="Basic and acidic residues" evidence="6">
    <location>
        <begin position="86"/>
        <end position="96"/>
    </location>
</feature>
<feature type="compositionally biased region" description="Polar residues" evidence="6">
    <location>
        <begin position="256"/>
        <end position="277"/>
    </location>
</feature>
<dbReference type="STRING" id="6669.E9G6T9"/>
<dbReference type="GO" id="GO:0005634">
    <property type="term" value="C:nucleus"/>
    <property type="evidence" value="ECO:0000318"/>
    <property type="project" value="GO_Central"/>
</dbReference>
<gene>
    <name evidence="8" type="ORF">DAPPUDRAFT_238170</name>
</gene>
<dbReference type="OMA" id="CDKPYTS"/>
<feature type="compositionally biased region" description="Polar residues" evidence="6">
    <location>
        <begin position="70"/>
        <end position="85"/>
    </location>
</feature>
<evidence type="ECO:0000256" key="2">
    <source>
        <dbReference type="ARBA" id="ARBA00022737"/>
    </source>
</evidence>
<keyword evidence="4" id="KW-0862">Zinc</keyword>
<keyword evidence="3 5" id="KW-0863">Zinc-finger</keyword>
<keyword evidence="9" id="KW-1185">Reference proteome</keyword>
<evidence type="ECO:0000313" key="8">
    <source>
        <dbReference type="EMBL" id="EFX84803.1"/>
    </source>
</evidence>
<dbReference type="SMART" id="SM00451">
    <property type="entry name" value="ZnF_U1"/>
    <property type="match status" value="4"/>
</dbReference>
<accession>E9G6T9</accession>
<feature type="region of interest" description="Disordered" evidence="6">
    <location>
        <begin position="155"/>
        <end position="204"/>
    </location>
</feature>
<dbReference type="InterPro" id="IPR050688">
    <property type="entry name" value="Zinc_finger/UBP_domain"/>
</dbReference>
<dbReference type="Proteomes" id="UP000000305">
    <property type="component" value="Unassembled WGS sequence"/>
</dbReference>
<dbReference type="PROSITE" id="PS00028">
    <property type="entry name" value="ZINC_FINGER_C2H2_1"/>
    <property type="match status" value="5"/>
</dbReference>
<proteinExistence type="predicted"/>
<keyword evidence="2" id="KW-0677">Repeat</keyword>
<protein>
    <recommendedName>
        <fullName evidence="7">C2H2-type domain-containing protein</fullName>
    </recommendedName>
</protein>
<dbReference type="AlphaFoldDB" id="E9G6T9"/>
<feature type="region of interest" description="Disordered" evidence="6">
    <location>
        <begin position="254"/>
        <end position="286"/>
    </location>
</feature>
<evidence type="ECO:0000256" key="3">
    <source>
        <dbReference type="ARBA" id="ARBA00022771"/>
    </source>
</evidence>
<dbReference type="InterPro" id="IPR003604">
    <property type="entry name" value="Matrin/U1-like-C_Znf_C2H2"/>
</dbReference>
<evidence type="ECO:0000256" key="4">
    <source>
        <dbReference type="ARBA" id="ARBA00022833"/>
    </source>
</evidence>
<dbReference type="PANTHER" id="PTHR24403">
    <property type="entry name" value="ZINC FINGER PROTEIN"/>
    <property type="match status" value="1"/>
</dbReference>
<dbReference type="SUPFAM" id="SSF57667">
    <property type="entry name" value="beta-beta-alpha zinc fingers"/>
    <property type="match status" value="1"/>
</dbReference>
<evidence type="ECO:0000256" key="1">
    <source>
        <dbReference type="ARBA" id="ARBA00022723"/>
    </source>
</evidence>
<evidence type="ECO:0000259" key="7">
    <source>
        <dbReference type="PROSITE" id="PS50157"/>
    </source>
</evidence>
<dbReference type="Gene3D" id="3.30.160.60">
    <property type="entry name" value="Classic Zinc Finger"/>
    <property type="match status" value="3"/>
</dbReference>
<feature type="domain" description="C2H2-type" evidence="7">
    <location>
        <begin position="774"/>
        <end position="802"/>
    </location>
</feature>
<dbReference type="EMBL" id="GL732533">
    <property type="protein sequence ID" value="EFX84803.1"/>
    <property type="molecule type" value="Genomic_DNA"/>
</dbReference>
<dbReference type="GO" id="GO:0008270">
    <property type="term" value="F:zinc ion binding"/>
    <property type="evidence" value="ECO:0007669"/>
    <property type="project" value="UniProtKB-KW"/>
</dbReference>
<sequence length="840" mass="95371">MEEEDTHYCLRCRATINGLDNYIHHRRQKCQSNNFITKPQEHVIPTHTSYLSMARNNSSSSLRNYLHVPSKSSNRSDPILSSSSNHEVEERYKSRHASENPLVADLSVENSADDFMSHLGLCMVSSTTWASDIHSEEPLRADDFFSLLELQSCKGTESGRRPRRSTEPLVASTERLKPETETMQNTDDQQHDSTFPLGETTDLNSSHDSAVIEMTSNEDMTEHSALLVTTDVTSAFSSPEVVNNSEVPACSGMEVSPSNETDIPSSDLITSTPQSTKLPYPSSRGKWMPGLKPRDIHKAGSSVEYDCKPCNRRLTGRVVFEKHLQSELHFKRTAQQLATTDGPKYGLRRSKLNSTLPVEREIDVLQDEEDVDDPWRIKKQKNKEENNACRCPTCLVWVPKPLFGKHLVSRYHISRCRKHPERDRCILDHIHLIVLEAPFQCRLCRFFCHSHADLLTHWKSAEHSECDLQDSARRSGGTYFCSLCQVGQLDNDAMKLHLESEGHLNCVEIVHKSVAVVVSKLEPLQCHLCSSPQRNPVNFRYRIALNQHLTSEHAVPAKMLNCAQSYACDHCDFKTTSNWSFTHHRFNCQAAPSDETRYRCLICSLSFLTKEEVTRHRSTQEHRDMASKTRGSYGTTVRLRSCPHCYTQFTDLASLKEHFLSDHPDLLPRCIRCGTTFALKQQLSAHRRAGCQATESSESLALACDSCSYRCRLKVELLYHQAVEHPKQFVSGKPSSAMAETSSVKYRCPECEQLYSSTAALKLHLQSHTGELAFRCHFCGRHFEREEERLAHIRQLHAPRLTIKGQSMTEPEGSKRAKGRKTHSTSSRAGAQHHREREST</sequence>
<dbReference type="eggNOG" id="KOG1721">
    <property type="taxonomic scope" value="Eukaryota"/>
</dbReference>
<evidence type="ECO:0000256" key="5">
    <source>
        <dbReference type="PROSITE-ProRule" id="PRU00042"/>
    </source>
</evidence>
<dbReference type="InParanoid" id="E9G6T9"/>
<organism evidence="8 9">
    <name type="scientific">Daphnia pulex</name>
    <name type="common">Water flea</name>
    <dbReference type="NCBI Taxonomy" id="6669"/>
    <lineage>
        <taxon>Eukaryota</taxon>
        <taxon>Metazoa</taxon>
        <taxon>Ecdysozoa</taxon>
        <taxon>Arthropoda</taxon>
        <taxon>Crustacea</taxon>
        <taxon>Branchiopoda</taxon>
        <taxon>Diplostraca</taxon>
        <taxon>Cladocera</taxon>
        <taxon>Anomopoda</taxon>
        <taxon>Daphniidae</taxon>
        <taxon>Daphnia</taxon>
    </lineage>
</organism>
<name>E9G6T9_DAPPU</name>
<dbReference type="InterPro" id="IPR036236">
    <property type="entry name" value="Znf_C2H2_sf"/>
</dbReference>
<reference evidence="8 9" key="1">
    <citation type="journal article" date="2011" name="Science">
        <title>The ecoresponsive genome of Daphnia pulex.</title>
        <authorList>
            <person name="Colbourne J.K."/>
            <person name="Pfrender M.E."/>
            <person name="Gilbert D."/>
            <person name="Thomas W.K."/>
            <person name="Tucker A."/>
            <person name="Oakley T.H."/>
            <person name="Tokishita S."/>
            <person name="Aerts A."/>
            <person name="Arnold G.J."/>
            <person name="Basu M.K."/>
            <person name="Bauer D.J."/>
            <person name="Caceres C.E."/>
            <person name="Carmel L."/>
            <person name="Casola C."/>
            <person name="Choi J.H."/>
            <person name="Detter J.C."/>
            <person name="Dong Q."/>
            <person name="Dusheyko S."/>
            <person name="Eads B.D."/>
            <person name="Frohlich T."/>
            <person name="Geiler-Samerotte K.A."/>
            <person name="Gerlach D."/>
            <person name="Hatcher P."/>
            <person name="Jogdeo S."/>
            <person name="Krijgsveld J."/>
            <person name="Kriventseva E.V."/>
            <person name="Kultz D."/>
            <person name="Laforsch C."/>
            <person name="Lindquist E."/>
            <person name="Lopez J."/>
            <person name="Manak J.R."/>
            <person name="Muller J."/>
            <person name="Pangilinan J."/>
            <person name="Patwardhan R.P."/>
            <person name="Pitluck S."/>
            <person name="Pritham E.J."/>
            <person name="Rechtsteiner A."/>
            <person name="Rho M."/>
            <person name="Rogozin I.B."/>
            <person name="Sakarya O."/>
            <person name="Salamov A."/>
            <person name="Schaack S."/>
            <person name="Shapiro H."/>
            <person name="Shiga Y."/>
            <person name="Skalitzky C."/>
            <person name="Smith Z."/>
            <person name="Souvorov A."/>
            <person name="Sung W."/>
            <person name="Tang Z."/>
            <person name="Tsuchiya D."/>
            <person name="Tu H."/>
            <person name="Vos H."/>
            <person name="Wang M."/>
            <person name="Wolf Y.I."/>
            <person name="Yamagata H."/>
            <person name="Yamada T."/>
            <person name="Ye Y."/>
            <person name="Shaw J.R."/>
            <person name="Andrews J."/>
            <person name="Crease T.J."/>
            <person name="Tang H."/>
            <person name="Lucas S.M."/>
            <person name="Robertson H.M."/>
            <person name="Bork P."/>
            <person name="Koonin E.V."/>
            <person name="Zdobnov E.M."/>
            <person name="Grigoriev I.V."/>
            <person name="Lynch M."/>
            <person name="Boore J.L."/>
        </authorList>
    </citation>
    <scope>NUCLEOTIDE SEQUENCE [LARGE SCALE GENOMIC DNA]</scope>
</reference>
<feature type="region of interest" description="Disordered" evidence="6">
    <location>
        <begin position="797"/>
        <end position="840"/>
    </location>
</feature>
<dbReference type="PhylomeDB" id="E9G6T9"/>
<feature type="compositionally biased region" description="Basic and acidic residues" evidence="6">
    <location>
        <begin position="157"/>
        <end position="166"/>
    </location>
</feature>
<dbReference type="InterPro" id="IPR013087">
    <property type="entry name" value="Znf_C2H2_type"/>
</dbReference>
<dbReference type="OrthoDB" id="6334376at2759"/>
<dbReference type="GO" id="GO:0000977">
    <property type="term" value="F:RNA polymerase II transcription regulatory region sequence-specific DNA binding"/>
    <property type="evidence" value="ECO:0000318"/>
    <property type="project" value="GO_Central"/>
</dbReference>
<dbReference type="KEGG" id="dpx:DAPPUDRAFT_238170"/>
<feature type="region of interest" description="Disordered" evidence="6">
    <location>
        <begin position="63"/>
        <end position="96"/>
    </location>
</feature>
<dbReference type="GO" id="GO:0000981">
    <property type="term" value="F:DNA-binding transcription factor activity, RNA polymerase II-specific"/>
    <property type="evidence" value="ECO:0000318"/>
    <property type="project" value="GO_Central"/>
</dbReference>
<feature type="domain" description="C2H2-type" evidence="7">
    <location>
        <begin position="746"/>
        <end position="773"/>
    </location>
</feature>
<keyword evidence="1" id="KW-0479">Metal-binding</keyword>
<dbReference type="PROSITE" id="PS50157">
    <property type="entry name" value="ZINC_FINGER_C2H2_2"/>
    <property type="match status" value="2"/>
</dbReference>
<dbReference type="FunCoup" id="E9G6T9">
    <property type="interactions" value="104"/>
</dbReference>
<evidence type="ECO:0000313" key="9">
    <source>
        <dbReference type="Proteomes" id="UP000000305"/>
    </source>
</evidence>
<evidence type="ECO:0000256" key="6">
    <source>
        <dbReference type="SAM" id="MobiDB-lite"/>
    </source>
</evidence>